<feature type="transmembrane region" description="Helical" evidence="2">
    <location>
        <begin position="194"/>
        <end position="211"/>
    </location>
</feature>
<dbReference type="EMBL" id="CP023434">
    <property type="protein sequence ID" value="AXY26164.1"/>
    <property type="molecule type" value="Genomic_DNA"/>
</dbReference>
<dbReference type="PANTHER" id="PTHR36435">
    <property type="entry name" value="SLR1288 PROTEIN"/>
    <property type="match status" value="1"/>
</dbReference>
<gene>
    <name evidence="4" type="ORF">CL176_09215</name>
</gene>
<evidence type="ECO:0000259" key="3">
    <source>
        <dbReference type="Pfam" id="PF02517"/>
    </source>
</evidence>
<keyword evidence="2" id="KW-1133">Transmembrane helix</keyword>
<comment type="similarity">
    <text evidence="1">Belongs to the UPF0177 family.</text>
</comment>
<dbReference type="OrthoDB" id="8607342at2"/>
<keyword evidence="2" id="KW-0812">Transmembrane</keyword>
<dbReference type="GO" id="GO:0080120">
    <property type="term" value="P:CAAX-box protein maturation"/>
    <property type="evidence" value="ECO:0007669"/>
    <property type="project" value="UniProtKB-ARBA"/>
</dbReference>
<feature type="domain" description="CAAX prenyl protease 2/Lysostaphin resistance protein A-like" evidence="3">
    <location>
        <begin position="136"/>
        <end position="227"/>
    </location>
</feature>
<evidence type="ECO:0000313" key="4">
    <source>
        <dbReference type="EMBL" id="AXY26164.1"/>
    </source>
</evidence>
<feature type="transmembrane region" description="Helical" evidence="2">
    <location>
        <begin position="131"/>
        <end position="149"/>
    </location>
</feature>
<reference evidence="4 5" key="1">
    <citation type="submission" date="2017-09" db="EMBL/GenBank/DDBJ databases">
        <title>Complete genome sequence of Oxytococcus suis strain ZY16052.</title>
        <authorList>
            <person name="Li F."/>
        </authorList>
    </citation>
    <scope>NUCLEOTIDE SEQUENCE [LARGE SCALE GENOMIC DNA]</scope>
    <source>
        <strain evidence="4 5">ZY16052</strain>
    </source>
</reference>
<evidence type="ECO:0000256" key="2">
    <source>
        <dbReference type="SAM" id="Phobius"/>
    </source>
</evidence>
<dbReference type="AlphaFoldDB" id="A0A347WM57"/>
<keyword evidence="5" id="KW-1185">Reference proteome</keyword>
<dbReference type="InterPro" id="IPR052710">
    <property type="entry name" value="CAAX_protease"/>
</dbReference>
<feature type="transmembrane region" description="Helical" evidence="2">
    <location>
        <begin position="44"/>
        <end position="68"/>
    </location>
</feature>
<organism evidence="4 5">
    <name type="scientific">Suicoccus acidiformans</name>
    <dbReference type="NCBI Taxonomy" id="2036206"/>
    <lineage>
        <taxon>Bacteria</taxon>
        <taxon>Bacillati</taxon>
        <taxon>Bacillota</taxon>
        <taxon>Bacilli</taxon>
        <taxon>Lactobacillales</taxon>
        <taxon>Aerococcaceae</taxon>
        <taxon>Suicoccus</taxon>
    </lineage>
</organism>
<evidence type="ECO:0000313" key="5">
    <source>
        <dbReference type="Proteomes" id="UP000263232"/>
    </source>
</evidence>
<proteinExistence type="inferred from homology"/>
<protein>
    <recommendedName>
        <fullName evidence="3">CAAX prenyl protease 2/Lysostaphin resistance protein A-like domain-containing protein</fullName>
    </recommendedName>
</protein>
<dbReference type="GO" id="GO:0004175">
    <property type="term" value="F:endopeptidase activity"/>
    <property type="evidence" value="ECO:0007669"/>
    <property type="project" value="UniProtKB-ARBA"/>
</dbReference>
<name>A0A347WM57_9LACT</name>
<feature type="transmembrane region" description="Helical" evidence="2">
    <location>
        <begin position="89"/>
        <end position="111"/>
    </location>
</feature>
<dbReference type="PANTHER" id="PTHR36435:SF1">
    <property type="entry name" value="CAAX AMINO TERMINAL PROTEASE FAMILY PROTEIN"/>
    <property type="match status" value="1"/>
</dbReference>
<feature type="transmembrane region" description="Helical" evidence="2">
    <location>
        <begin position="12"/>
        <end position="32"/>
    </location>
</feature>
<dbReference type="KEGG" id="abae:CL176_09215"/>
<dbReference type="RefSeq" id="WP_118991060.1">
    <property type="nucleotide sequence ID" value="NZ_CP023434.1"/>
</dbReference>
<dbReference type="Pfam" id="PF02517">
    <property type="entry name" value="Rce1-like"/>
    <property type="match status" value="1"/>
</dbReference>
<feature type="transmembrane region" description="Helical" evidence="2">
    <location>
        <begin position="170"/>
        <end position="188"/>
    </location>
</feature>
<accession>A0A347WM57</accession>
<dbReference type="InterPro" id="IPR003675">
    <property type="entry name" value="Rce1/LyrA-like_dom"/>
</dbReference>
<dbReference type="Proteomes" id="UP000263232">
    <property type="component" value="Chromosome"/>
</dbReference>
<keyword evidence="2" id="KW-0472">Membrane</keyword>
<evidence type="ECO:0000256" key="1">
    <source>
        <dbReference type="ARBA" id="ARBA00009067"/>
    </source>
</evidence>
<sequence length="232" mass="26819">MNRRGQHLAFRILLFLASFILYNLIDSIPVIAEVSHKILQPWQLELLALSSIFALLLFYLWSVKVASLCRHGPMDNTWQSRKLPVDKQWVLILLVMVVIFGLYSNLEGWIYGQMGRSTTTNQAYLEEALQATPFLGWWYVDTIIVAPVLEELIFRKIWMTLFFQKDTRQDHILACLISGVIFGLMHVDYIGLEFVLYSLSGILFAVFYRLSGDIRLPIMVHIMNNFLASLTV</sequence>